<dbReference type="AlphaFoldDB" id="A0A0N5AF88"/>
<organism evidence="3 4">
    <name type="scientific">Syphacia muris</name>
    <dbReference type="NCBI Taxonomy" id="451379"/>
    <lineage>
        <taxon>Eukaryota</taxon>
        <taxon>Metazoa</taxon>
        <taxon>Ecdysozoa</taxon>
        <taxon>Nematoda</taxon>
        <taxon>Chromadorea</taxon>
        <taxon>Rhabditida</taxon>
        <taxon>Spirurina</taxon>
        <taxon>Oxyuridomorpha</taxon>
        <taxon>Oxyuroidea</taxon>
        <taxon>Oxyuridae</taxon>
        <taxon>Syphacia</taxon>
    </lineage>
</organism>
<protein>
    <submittedName>
        <fullName evidence="4">DEK_C domain-containing protein</fullName>
    </submittedName>
</protein>
<evidence type="ECO:0000313" key="3">
    <source>
        <dbReference type="Proteomes" id="UP000046393"/>
    </source>
</evidence>
<dbReference type="InterPro" id="IPR055264">
    <property type="entry name" value="BOD1/SHG1_dom"/>
</dbReference>
<evidence type="ECO:0000313" key="4">
    <source>
        <dbReference type="WBParaSite" id="SMUV_0000293001-mRNA-1"/>
    </source>
</evidence>
<reference evidence="4" key="1">
    <citation type="submission" date="2017-02" db="UniProtKB">
        <authorList>
            <consortium name="WormBaseParasite"/>
        </authorList>
    </citation>
    <scope>IDENTIFICATION</scope>
</reference>
<sequence>MTTDETRKVVDELVDTFKREGKFDKLRKDMLAKVLANDGFALITEETNQIADNILNSLSSPESKDKVRATIREQLNINLQQKIETAVFKVMGTDENIQLILDEVGVPISRHLGLEDYLKQDNDTPKNENHQVCDMEIESDSGKGVEYRSKNHKSSSDVYNNNQKTGWEKLSSEQKLRYMGQEGIDDKEEFGMSVNMKLSNSDQSLHNVKFNQATRNLDGNEFREHSPRKKMKSLTSSHVSTEFEESLRRHRKQIRDPNFAYFV</sequence>
<dbReference type="WBParaSite" id="SMUV_0000293001-mRNA-1">
    <property type="protein sequence ID" value="SMUV_0000293001-mRNA-1"/>
    <property type="gene ID" value="SMUV_0000293001"/>
</dbReference>
<proteinExistence type="predicted"/>
<feature type="domain" description="BOD1/SHG1" evidence="2">
    <location>
        <begin position="12"/>
        <end position="98"/>
    </location>
</feature>
<dbReference type="Proteomes" id="UP000046393">
    <property type="component" value="Unplaced"/>
</dbReference>
<accession>A0A0N5AF88</accession>
<evidence type="ECO:0000256" key="1">
    <source>
        <dbReference type="SAM" id="MobiDB-lite"/>
    </source>
</evidence>
<name>A0A0N5AF88_9BILA</name>
<keyword evidence="3" id="KW-1185">Reference proteome</keyword>
<feature type="region of interest" description="Disordered" evidence="1">
    <location>
        <begin position="141"/>
        <end position="163"/>
    </location>
</feature>
<evidence type="ECO:0000259" key="2">
    <source>
        <dbReference type="Pfam" id="PF05205"/>
    </source>
</evidence>
<dbReference type="Pfam" id="PF05205">
    <property type="entry name" value="COMPASS-Shg1"/>
    <property type="match status" value="1"/>
</dbReference>